<dbReference type="EMBL" id="JAQQWP010000004">
    <property type="protein sequence ID" value="KAK8121254.1"/>
    <property type="molecule type" value="Genomic_DNA"/>
</dbReference>
<proteinExistence type="predicted"/>
<reference evidence="1 2" key="1">
    <citation type="submission" date="2023-01" db="EMBL/GenBank/DDBJ databases">
        <title>Analysis of 21 Apiospora genomes using comparative genomics revels a genus with tremendous synthesis potential of carbohydrate active enzymes and secondary metabolites.</title>
        <authorList>
            <person name="Sorensen T."/>
        </authorList>
    </citation>
    <scope>NUCLEOTIDE SEQUENCE [LARGE SCALE GENOMIC DNA]</scope>
    <source>
        <strain evidence="1 2">CBS 117206</strain>
    </source>
</reference>
<comment type="caution">
    <text evidence="1">The sequence shown here is derived from an EMBL/GenBank/DDBJ whole genome shotgun (WGS) entry which is preliminary data.</text>
</comment>
<evidence type="ECO:0000313" key="1">
    <source>
        <dbReference type="EMBL" id="KAK8121254.1"/>
    </source>
</evidence>
<sequence length="258" mass="29071">MWNGLRPVRNQSQPAEIIGIPQATETEIAYFEEYRRSSLDVLRKRRRLHLLGEKKYAKVRLDKEQVGSKSPATWHGEEEVRELHKRLTLARLEAMSIVGRLRSLLSKWRELVLKIRGLDIPRETEGEDTGQMGWQTGECMGGIAEDMAGRINAAIESWLAHCYELDCFHAIVGEKISRKAFDDEVEVPDAIGLPVAHMPRAWGALNDSDFLIEKLVTALEPLETDASSVAVSKLRSDGRVGEVTVALKQLKLVFDELS</sequence>
<dbReference type="AlphaFoldDB" id="A0AAW0R232"/>
<dbReference type="Proteomes" id="UP001392437">
    <property type="component" value="Unassembled WGS sequence"/>
</dbReference>
<protein>
    <submittedName>
        <fullName evidence="1">Uncharacterized protein</fullName>
    </submittedName>
</protein>
<name>A0AAW0R232_9PEZI</name>
<gene>
    <name evidence="1" type="ORF">PG999_005374</name>
</gene>
<accession>A0AAW0R232</accession>
<organism evidence="1 2">
    <name type="scientific">Apiospora kogelbergensis</name>
    <dbReference type="NCBI Taxonomy" id="1337665"/>
    <lineage>
        <taxon>Eukaryota</taxon>
        <taxon>Fungi</taxon>
        <taxon>Dikarya</taxon>
        <taxon>Ascomycota</taxon>
        <taxon>Pezizomycotina</taxon>
        <taxon>Sordariomycetes</taxon>
        <taxon>Xylariomycetidae</taxon>
        <taxon>Amphisphaeriales</taxon>
        <taxon>Apiosporaceae</taxon>
        <taxon>Apiospora</taxon>
    </lineage>
</organism>
<keyword evidence="2" id="KW-1185">Reference proteome</keyword>
<evidence type="ECO:0000313" key="2">
    <source>
        <dbReference type="Proteomes" id="UP001392437"/>
    </source>
</evidence>